<sequence length="670" mass="76328">MSKEIQSQKQFQMLTNALNRKRKQEDEKDDNAKHIKNRSNPVLMKNILQTTASSASKIVPKINFDVDKKSVTKSINSSTRNTTLRDTRSKNSLITNRMTNSTRLLSSRKTTNSTTGTKRITKKRPAWDTKGRLQDLEMESKENKKLIEELLKNLSGKIKIQEKDNNELKQEHKKTTETNKTLTQKIEELTELIETLRERNTSLESKLKPYDELKDKNKSLEEKIKDRESSINIKNEEINKLKDIIKDQTTSITILKNEELGFKTTIEAKDLIIKTKDEEIAKMKNEMEILKEQYKSSNRKRIQEESLRRKMHNEILELKGNIRVFCRVRPVLTSESNGKPLKDVTTDIQYPDDERKIILTQQSTTALGNTIPKLYPFAFDKVFQENASQGEIFEDISQLVQSALDGYNVCIFAYGQTGSGKTYTMEGIPDDPDRIGMIPRAVKQIFLAAKELKEKGWKYEMEGQYLEIYNETVRDLLGNGDLSKKHEIKHNLHTGKTTVTDTTVIKVHTPEQVHNLLKKAQQNRAVGATLCNERSSRSHSVFIFKLSGINSITEDTCEGTLNLIDLAGSERLSQSGATGDRLKETQAINKSLSCLSDVIAALANKDPHIPYRNSKLTYLLQNSLGGNSKTLMFVNISPLINNFQETICSLRFATKVNKCQIGTAKRSFKN</sequence>
<dbReference type="GO" id="GO:0090307">
    <property type="term" value="P:mitotic spindle assembly"/>
    <property type="evidence" value="ECO:0007669"/>
    <property type="project" value="UniProtKB-ARBA"/>
</dbReference>
<keyword evidence="6 10" id="KW-0067">ATP-binding</keyword>
<accession>A0A1Y1XQ49</accession>
<dbReference type="STRING" id="1754192.A0A1Y1XQ49"/>
<comment type="similarity">
    <text evidence="2">Belongs to the TRAFAC class myosin-kinesin ATPase superfamily. Kinesin family. KIN-14 subfamily.</text>
</comment>
<keyword evidence="7 12" id="KW-0175">Coiled coil</keyword>
<evidence type="ECO:0000256" key="10">
    <source>
        <dbReference type="PROSITE-ProRule" id="PRU00283"/>
    </source>
</evidence>
<dbReference type="InterPro" id="IPR027640">
    <property type="entry name" value="Kinesin-like_fam"/>
</dbReference>
<feature type="domain" description="Kinesin motor" evidence="13">
    <location>
        <begin position="321"/>
        <end position="659"/>
    </location>
</feature>
<dbReference type="PANTHER" id="PTHR47972">
    <property type="entry name" value="KINESIN-LIKE PROTEIN KLP-3"/>
    <property type="match status" value="1"/>
</dbReference>
<comment type="caution">
    <text evidence="14">The sequence shown here is derived from an EMBL/GenBank/DDBJ whole genome shotgun (WGS) entry which is preliminary data.</text>
</comment>
<evidence type="ECO:0000256" key="11">
    <source>
        <dbReference type="RuleBase" id="RU000394"/>
    </source>
</evidence>
<dbReference type="GO" id="GO:0005524">
    <property type="term" value="F:ATP binding"/>
    <property type="evidence" value="ECO:0007669"/>
    <property type="project" value="UniProtKB-UniRule"/>
</dbReference>
<keyword evidence="8 10" id="KW-0505">Motor protein</keyword>
<dbReference type="InterPro" id="IPR027417">
    <property type="entry name" value="P-loop_NTPase"/>
</dbReference>
<keyword evidence="5 10" id="KW-0547">Nucleotide-binding</keyword>
<keyword evidence="3" id="KW-0963">Cytoplasm</keyword>
<keyword evidence="4 11" id="KW-0493">Microtubule</keyword>
<dbReference type="InterPro" id="IPR036961">
    <property type="entry name" value="Kinesin_motor_dom_sf"/>
</dbReference>
<evidence type="ECO:0000256" key="4">
    <source>
        <dbReference type="ARBA" id="ARBA00022701"/>
    </source>
</evidence>
<gene>
    <name evidence="14" type="ORF">BCR32DRAFT_215029</name>
</gene>
<dbReference type="SUPFAM" id="SSF52540">
    <property type="entry name" value="P-loop containing nucleoside triphosphate hydrolases"/>
    <property type="match status" value="1"/>
</dbReference>
<dbReference type="GO" id="GO:0007018">
    <property type="term" value="P:microtubule-based movement"/>
    <property type="evidence" value="ECO:0007669"/>
    <property type="project" value="InterPro"/>
</dbReference>
<feature type="binding site" evidence="10">
    <location>
        <begin position="415"/>
        <end position="422"/>
    </location>
    <ligand>
        <name>ATP</name>
        <dbReference type="ChEBI" id="CHEBI:30616"/>
    </ligand>
</feature>
<dbReference type="SMART" id="SM00129">
    <property type="entry name" value="KISc"/>
    <property type="match status" value="1"/>
</dbReference>
<evidence type="ECO:0000313" key="14">
    <source>
        <dbReference type="EMBL" id="ORX87785.1"/>
    </source>
</evidence>
<dbReference type="FunFam" id="3.40.850.10:FF:000065">
    <property type="entry name" value="Kinesin-like protein"/>
    <property type="match status" value="1"/>
</dbReference>
<dbReference type="GO" id="GO:0008017">
    <property type="term" value="F:microtubule binding"/>
    <property type="evidence" value="ECO:0007669"/>
    <property type="project" value="InterPro"/>
</dbReference>
<dbReference type="AlphaFoldDB" id="A0A1Y1XQ49"/>
<dbReference type="PANTHER" id="PTHR47972:SF45">
    <property type="entry name" value="PROTEIN CLARET SEGREGATIONAL"/>
    <property type="match status" value="1"/>
</dbReference>
<dbReference type="OrthoDB" id="3176171at2759"/>
<dbReference type="EMBL" id="MCFG01000005">
    <property type="protein sequence ID" value="ORX87785.1"/>
    <property type="molecule type" value="Genomic_DNA"/>
</dbReference>
<reference evidence="14 15" key="1">
    <citation type="submission" date="2016-08" db="EMBL/GenBank/DDBJ databases">
        <title>A Parts List for Fungal Cellulosomes Revealed by Comparative Genomics.</title>
        <authorList>
            <consortium name="DOE Joint Genome Institute"/>
            <person name="Haitjema C.H."/>
            <person name="Gilmore S.P."/>
            <person name="Henske J.K."/>
            <person name="Solomon K.V."/>
            <person name="De Groot R."/>
            <person name="Kuo A."/>
            <person name="Mondo S.J."/>
            <person name="Salamov A.A."/>
            <person name="Labutti K."/>
            <person name="Zhao Z."/>
            <person name="Chiniquy J."/>
            <person name="Barry K."/>
            <person name="Brewer H.M."/>
            <person name="Purvine S.O."/>
            <person name="Wright A.T."/>
            <person name="Boxma B."/>
            <person name="Van Alen T."/>
            <person name="Hackstein J.H."/>
            <person name="Baker S.E."/>
            <person name="Grigoriev I.V."/>
            <person name="O'Malley M.A."/>
        </authorList>
    </citation>
    <scope>NUCLEOTIDE SEQUENCE [LARGE SCALE GENOMIC DNA]</scope>
    <source>
        <strain evidence="14 15">S4</strain>
    </source>
</reference>
<evidence type="ECO:0000256" key="3">
    <source>
        <dbReference type="ARBA" id="ARBA00022490"/>
    </source>
</evidence>
<evidence type="ECO:0000259" key="13">
    <source>
        <dbReference type="PROSITE" id="PS50067"/>
    </source>
</evidence>
<dbReference type="PROSITE" id="PS50067">
    <property type="entry name" value="KINESIN_MOTOR_2"/>
    <property type="match status" value="1"/>
</dbReference>
<name>A0A1Y1XQ49_9FUNG</name>
<dbReference type="CDD" id="cd01366">
    <property type="entry name" value="KISc_C_terminal"/>
    <property type="match status" value="1"/>
</dbReference>
<keyword evidence="9" id="KW-0206">Cytoskeleton</keyword>
<feature type="coiled-coil region" evidence="12">
    <location>
        <begin position="133"/>
        <end position="237"/>
    </location>
</feature>
<comment type="subcellular location">
    <subcellularLocation>
        <location evidence="1">Cytoplasm</location>
        <location evidence="1">Cytoskeleton</location>
    </subcellularLocation>
</comment>
<protein>
    <recommendedName>
        <fullName evidence="11">Kinesin-like protein</fullName>
    </recommendedName>
</protein>
<reference evidence="14 15" key="2">
    <citation type="submission" date="2016-08" db="EMBL/GenBank/DDBJ databases">
        <title>Pervasive Adenine N6-methylation of Active Genes in Fungi.</title>
        <authorList>
            <consortium name="DOE Joint Genome Institute"/>
            <person name="Mondo S.J."/>
            <person name="Dannebaum R.O."/>
            <person name="Kuo R.C."/>
            <person name="Labutti K."/>
            <person name="Haridas S."/>
            <person name="Kuo A."/>
            <person name="Salamov A."/>
            <person name="Ahrendt S.R."/>
            <person name="Lipzen A."/>
            <person name="Sullivan W."/>
            <person name="Andreopoulos W.B."/>
            <person name="Clum A."/>
            <person name="Lindquist E."/>
            <person name="Daum C."/>
            <person name="Ramamoorthy G.K."/>
            <person name="Gryganskyi A."/>
            <person name="Culley D."/>
            <person name="Magnuson J.K."/>
            <person name="James T.Y."/>
            <person name="O'Malley M.A."/>
            <person name="Stajich J.E."/>
            <person name="Spatafora J.W."/>
            <person name="Visel A."/>
            <person name="Grigoriev I.V."/>
        </authorList>
    </citation>
    <scope>NUCLEOTIDE SEQUENCE [LARGE SCALE GENOMIC DNA]</scope>
    <source>
        <strain evidence="14 15">S4</strain>
    </source>
</reference>
<dbReference type="InterPro" id="IPR001752">
    <property type="entry name" value="Kinesin_motor_dom"/>
</dbReference>
<dbReference type="Pfam" id="PF00225">
    <property type="entry name" value="Kinesin"/>
    <property type="match status" value="1"/>
</dbReference>
<dbReference type="InterPro" id="IPR019821">
    <property type="entry name" value="Kinesin_motor_CS"/>
</dbReference>
<dbReference type="GO" id="GO:0005874">
    <property type="term" value="C:microtubule"/>
    <property type="evidence" value="ECO:0007669"/>
    <property type="project" value="UniProtKB-KW"/>
</dbReference>
<feature type="coiled-coil region" evidence="12">
    <location>
        <begin position="273"/>
        <end position="300"/>
    </location>
</feature>
<proteinExistence type="inferred from homology"/>
<evidence type="ECO:0000256" key="7">
    <source>
        <dbReference type="ARBA" id="ARBA00023054"/>
    </source>
</evidence>
<evidence type="ECO:0000256" key="1">
    <source>
        <dbReference type="ARBA" id="ARBA00004245"/>
    </source>
</evidence>
<dbReference type="PRINTS" id="PR00380">
    <property type="entry name" value="KINESINHEAVY"/>
</dbReference>
<evidence type="ECO:0000256" key="5">
    <source>
        <dbReference type="ARBA" id="ARBA00022741"/>
    </source>
</evidence>
<evidence type="ECO:0000256" key="6">
    <source>
        <dbReference type="ARBA" id="ARBA00022840"/>
    </source>
</evidence>
<organism evidence="14 15">
    <name type="scientific">Anaeromyces robustus</name>
    <dbReference type="NCBI Taxonomy" id="1754192"/>
    <lineage>
        <taxon>Eukaryota</taxon>
        <taxon>Fungi</taxon>
        <taxon>Fungi incertae sedis</taxon>
        <taxon>Chytridiomycota</taxon>
        <taxon>Chytridiomycota incertae sedis</taxon>
        <taxon>Neocallimastigomycetes</taxon>
        <taxon>Neocallimastigales</taxon>
        <taxon>Neocallimastigaceae</taxon>
        <taxon>Anaeromyces</taxon>
    </lineage>
</organism>
<evidence type="ECO:0000256" key="8">
    <source>
        <dbReference type="ARBA" id="ARBA00023175"/>
    </source>
</evidence>
<keyword evidence="15" id="KW-1185">Reference proteome</keyword>
<evidence type="ECO:0000256" key="2">
    <source>
        <dbReference type="ARBA" id="ARBA00010899"/>
    </source>
</evidence>
<dbReference type="Gene3D" id="3.40.850.10">
    <property type="entry name" value="Kinesin motor domain"/>
    <property type="match status" value="1"/>
</dbReference>
<evidence type="ECO:0000256" key="9">
    <source>
        <dbReference type="ARBA" id="ARBA00023212"/>
    </source>
</evidence>
<evidence type="ECO:0000256" key="12">
    <source>
        <dbReference type="SAM" id="Coils"/>
    </source>
</evidence>
<dbReference type="GO" id="GO:0003777">
    <property type="term" value="F:microtubule motor activity"/>
    <property type="evidence" value="ECO:0007669"/>
    <property type="project" value="InterPro"/>
</dbReference>
<dbReference type="PROSITE" id="PS00411">
    <property type="entry name" value="KINESIN_MOTOR_1"/>
    <property type="match status" value="1"/>
</dbReference>
<evidence type="ECO:0000313" key="15">
    <source>
        <dbReference type="Proteomes" id="UP000193944"/>
    </source>
</evidence>
<dbReference type="Proteomes" id="UP000193944">
    <property type="component" value="Unassembled WGS sequence"/>
</dbReference>